<evidence type="ECO:0000313" key="2">
    <source>
        <dbReference type="Proteomes" id="UP000029444"/>
    </source>
</evidence>
<dbReference type="PIRSF" id="PIRSF009120">
    <property type="entry name" value="UCP009120_prtse"/>
    <property type="match status" value="1"/>
</dbReference>
<dbReference type="OrthoDB" id="9786336at2"/>
<dbReference type="STRING" id="1177154.Y5S_00832"/>
<dbReference type="Gene3D" id="3.60.20.10">
    <property type="entry name" value="Glutamine Phosphoribosylpyrophosphate, subunit 1, domain 1"/>
    <property type="match status" value="1"/>
</dbReference>
<dbReference type="AlphaFoldDB" id="A0A095TTB8"/>
<organism evidence="1 2">
    <name type="scientific">Alcanivorax nanhaiticus</name>
    <dbReference type="NCBI Taxonomy" id="1177154"/>
    <lineage>
        <taxon>Bacteria</taxon>
        <taxon>Pseudomonadati</taxon>
        <taxon>Pseudomonadota</taxon>
        <taxon>Gammaproteobacteria</taxon>
        <taxon>Oceanospirillales</taxon>
        <taxon>Alcanivoracaceae</taxon>
        <taxon>Alcanivorax</taxon>
    </lineage>
</organism>
<dbReference type="RefSeq" id="WP_035230773.1">
    <property type="nucleotide sequence ID" value="NZ_ARXV01000003.1"/>
</dbReference>
<dbReference type="GO" id="GO:0051603">
    <property type="term" value="P:proteolysis involved in protein catabolic process"/>
    <property type="evidence" value="ECO:0007669"/>
    <property type="project" value="InterPro"/>
</dbReference>
<dbReference type="Proteomes" id="UP000029444">
    <property type="component" value="Unassembled WGS sequence"/>
</dbReference>
<protein>
    <submittedName>
        <fullName evidence="1">Proteasome-type protease</fullName>
    </submittedName>
</protein>
<dbReference type="CDD" id="cd03765">
    <property type="entry name" value="proteasome_beta_bacterial"/>
    <property type="match status" value="1"/>
</dbReference>
<sequence length="240" mass="26556">MTYCVAMSLEKGLVFAADSRTNAGVDQIATFRKLHKFMIDGERSIVILSAGNLATTQSVISLLNMRLNSDQPNLFGARSMYEVATIVGSTCREVIRRDAGQSQGNVDFGSSFIVGGQLHGERHRLFQIYPEGNFIESTPDTPYFQIGEIKYGKPILDRVVDYQLPLKDAAKCALISLDSTIRSNLSVGLPLDVLIYKSGSFDLSNHHDVTNEDSNFRALGEAWSQGLREAFAQLPDVEWE</sequence>
<comment type="caution">
    <text evidence="1">The sequence shown here is derived from an EMBL/GenBank/DDBJ whole genome shotgun (WGS) entry which is preliminary data.</text>
</comment>
<dbReference type="SUPFAM" id="SSF56235">
    <property type="entry name" value="N-terminal nucleophile aminohydrolases (Ntn hydrolases)"/>
    <property type="match status" value="1"/>
</dbReference>
<dbReference type="InterPro" id="IPR016545">
    <property type="entry name" value="UCP009120_prtse"/>
</dbReference>
<evidence type="ECO:0000313" key="1">
    <source>
        <dbReference type="EMBL" id="KGD65608.1"/>
    </source>
</evidence>
<dbReference type="eggNOG" id="COG3484">
    <property type="taxonomic scope" value="Bacteria"/>
</dbReference>
<name>A0A095TTB8_9GAMM</name>
<keyword evidence="1" id="KW-0647">Proteasome</keyword>
<gene>
    <name evidence="1" type="ORF">Y5S_00832</name>
</gene>
<keyword evidence="1" id="KW-0645">Protease</keyword>
<keyword evidence="2" id="KW-1185">Reference proteome</keyword>
<proteinExistence type="predicted"/>
<dbReference type="InterPro" id="IPR001353">
    <property type="entry name" value="Proteasome_sua/b"/>
</dbReference>
<dbReference type="EMBL" id="ARXV01000003">
    <property type="protein sequence ID" value="KGD65608.1"/>
    <property type="molecule type" value="Genomic_DNA"/>
</dbReference>
<keyword evidence="1" id="KW-0378">Hydrolase</keyword>
<dbReference type="GO" id="GO:0005839">
    <property type="term" value="C:proteasome core complex"/>
    <property type="evidence" value="ECO:0007669"/>
    <property type="project" value="InterPro"/>
</dbReference>
<accession>A0A095TTB8</accession>
<reference evidence="1 2" key="1">
    <citation type="submission" date="2012-09" db="EMBL/GenBank/DDBJ databases">
        <title>Genome Sequence of alkane-degrading Bacterium Alcanivorax sp. 19-m-6.</title>
        <authorList>
            <person name="Lai Q."/>
            <person name="Shao Z."/>
        </authorList>
    </citation>
    <scope>NUCLEOTIDE SEQUENCE [LARGE SCALE GENOMIC DNA]</scope>
    <source>
        <strain evidence="1 2">19-m-6</strain>
    </source>
</reference>
<dbReference type="Pfam" id="PF00227">
    <property type="entry name" value="Proteasome"/>
    <property type="match status" value="1"/>
</dbReference>
<dbReference type="InterPro" id="IPR029055">
    <property type="entry name" value="Ntn_hydrolases_N"/>
</dbReference>
<dbReference type="PATRIC" id="fig|1177154.3.peg.838"/>
<dbReference type="GO" id="GO:0008233">
    <property type="term" value="F:peptidase activity"/>
    <property type="evidence" value="ECO:0007669"/>
    <property type="project" value="UniProtKB-KW"/>
</dbReference>